<protein>
    <submittedName>
        <fullName evidence="2">Uncharacterized protein</fullName>
    </submittedName>
</protein>
<comment type="caution">
    <text evidence="2">The sequence shown here is derived from an EMBL/GenBank/DDBJ whole genome shotgun (WGS) entry which is preliminary data.</text>
</comment>
<evidence type="ECO:0000313" key="2">
    <source>
        <dbReference type="EMBL" id="MCE0482213.1"/>
    </source>
</evidence>
<sequence>MDEKLRLSMLVELLPKQYFYNDTFTAVARLLPRSSTTAARPNPSEDYDPTGSLDLTSSVAVDVRSEGELIRA</sequence>
<name>A0ABS8VS43_DATST</name>
<gene>
    <name evidence="2" type="ORF">HAX54_040714</name>
</gene>
<dbReference type="EMBL" id="JACEIK010005786">
    <property type="protein sequence ID" value="MCE0482213.1"/>
    <property type="molecule type" value="Genomic_DNA"/>
</dbReference>
<proteinExistence type="predicted"/>
<evidence type="ECO:0000313" key="3">
    <source>
        <dbReference type="Proteomes" id="UP000823775"/>
    </source>
</evidence>
<organism evidence="2 3">
    <name type="scientific">Datura stramonium</name>
    <name type="common">Jimsonweed</name>
    <name type="synonym">Common thornapple</name>
    <dbReference type="NCBI Taxonomy" id="4076"/>
    <lineage>
        <taxon>Eukaryota</taxon>
        <taxon>Viridiplantae</taxon>
        <taxon>Streptophyta</taxon>
        <taxon>Embryophyta</taxon>
        <taxon>Tracheophyta</taxon>
        <taxon>Spermatophyta</taxon>
        <taxon>Magnoliopsida</taxon>
        <taxon>eudicotyledons</taxon>
        <taxon>Gunneridae</taxon>
        <taxon>Pentapetalae</taxon>
        <taxon>asterids</taxon>
        <taxon>lamiids</taxon>
        <taxon>Solanales</taxon>
        <taxon>Solanaceae</taxon>
        <taxon>Solanoideae</taxon>
        <taxon>Datureae</taxon>
        <taxon>Datura</taxon>
    </lineage>
</organism>
<evidence type="ECO:0000256" key="1">
    <source>
        <dbReference type="SAM" id="MobiDB-lite"/>
    </source>
</evidence>
<accession>A0ABS8VS43</accession>
<reference evidence="2 3" key="1">
    <citation type="journal article" date="2021" name="BMC Genomics">
        <title>Datura genome reveals duplications of psychoactive alkaloid biosynthetic genes and high mutation rate following tissue culture.</title>
        <authorList>
            <person name="Rajewski A."/>
            <person name="Carter-House D."/>
            <person name="Stajich J."/>
            <person name="Litt A."/>
        </authorList>
    </citation>
    <scope>NUCLEOTIDE SEQUENCE [LARGE SCALE GENOMIC DNA]</scope>
    <source>
        <strain evidence="2">AR-01</strain>
    </source>
</reference>
<dbReference type="Proteomes" id="UP000823775">
    <property type="component" value="Unassembled WGS sequence"/>
</dbReference>
<keyword evidence="3" id="KW-1185">Reference proteome</keyword>
<feature type="region of interest" description="Disordered" evidence="1">
    <location>
        <begin position="32"/>
        <end position="53"/>
    </location>
</feature>